<dbReference type="RefSeq" id="WP_089407125.1">
    <property type="nucleotide sequence ID" value="NZ_FZOU01000001.1"/>
</dbReference>
<proteinExistence type="predicted"/>
<protein>
    <submittedName>
        <fullName evidence="2">Uncharacterized protein</fullName>
    </submittedName>
</protein>
<evidence type="ECO:0000313" key="3">
    <source>
        <dbReference type="Proteomes" id="UP000198356"/>
    </source>
</evidence>
<dbReference type="OrthoDB" id="979785at2"/>
<keyword evidence="3" id="KW-1185">Reference proteome</keyword>
<name>A0A239E9M4_9BACT</name>
<gene>
    <name evidence="2" type="ORF">SAMN05421770_101855</name>
</gene>
<evidence type="ECO:0000313" key="2">
    <source>
        <dbReference type="EMBL" id="SNS40988.1"/>
    </source>
</evidence>
<dbReference type="AlphaFoldDB" id="A0A239E9M4"/>
<feature type="region of interest" description="Disordered" evidence="1">
    <location>
        <begin position="139"/>
        <end position="169"/>
    </location>
</feature>
<evidence type="ECO:0000256" key="1">
    <source>
        <dbReference type="SAM" id="MobiDB-lite"/>
    </source>
</evidence>
<organism evidence="2 3">
    <name type="scientific">Granulicella rosea</name>
    <dbReference type="NCBI Taxonomy" id="474952"/>
    <lineage>
        <taxon>Bacteria</taxon>
        <taxon>Pseudomonadati</taxon>
        <taxon>Acidobacteriota</taxon>
        <taxon>Terriglobia</taxon>
        <taxon>Terriglobales</taxon>
        <taxon>Acidobacteriaceae</taxon>
        <taxon>Granulicella</taxon>
    </lineage>
</organism>
<accession>A0A239E9M4</accession>
<reference evidence="2 3" key="1">
    <citation type="submission" date="2017-06" db="EMBL/GenBank/DDBJ databases">
        <authorList>
            <person name="Kim H.J."/>
            <person name="Triplett B.A."/>
        </authorList>
    </citation>
    <scope>NUCLEOTIDE SEQUENCE [LARGE SCALE GENOMIC DNA]</scope>
    <source>
        <strain evidence="2 3">DSM 18704</strain>
    </source>
</reference>
<dbReference type="Proteomes" id="UP000198356">
    <property type="component" value="Unassembled WGS sequence"/>
</dbReference>
<sequence>MNVSILRIGVVQPNASGYAAGAAIVSVQRLTDGRVGRLAQGWSQQKPVTVTGDAHDVRFTTFALPGDGYYSASLRRPRGSDLTRECYVGSQQTWDEIIRLKDSPHEFLSWEFFAGNLPAAKVVPSFARDDGDSMNETLYRSDTSDRNAGPMRFSSKTTRSSRRGGIGRGIQRIVPSAPVSHQASFPVVKAAVFRSGVSPWDMGHDRLEAIVRFKNLPSTADFSSWRSDRNEAHALWEYPVPEFDEALLWIPSPDAQPHSAKELERYPRWLAFENGRNVDIVSVPWGWWGGRRSAQEEIRFMYDRSLQRRSTPGALSSLTMTLFDHRWFGLLQFLGSGRLIEAGEIYDDTPERALFEKLEAPLPAVAGAIVLVSRVDSVELQEWDDWLANLSHWFPQIPDGPILLGCRALQRAQSGDDVETAFRHLKLGMARGLPFFSASIRMLASALAQLGGNFSPEAPDLYARVAALASHADPSQPFTVLRFGR</sequence>
<dbReference type="EMBL" id="FZOU01000001">
    <property type="protein sequence ID" value="SNS40988.1"/>
    <property type="molecule type" value="Genomic_DNA"/>
</dbReference>